<reference evidence="6 7" key="1">
    <citation type="journal article" date="2015" name="Genome Biol. Evol.">
        <title>Found and Lost: The Fates of Horizontally Acquired Genes in Arthropod-Symbiotic Spiroplasma.</title>
        <authorList>
            <person name="Lo W.S."/>
            <person name="Gasparich G.E."/>
            <person name="Kuo C.H."/>
        </authorList>
    </citation>
    <scope>NUCLEOTIDE SEQUENCE [LARGE SCALE GENOMIC DNA]</scope>
    <source>
        <strain evidence="7">TDA-040725-5</strain>
    </source>
</reference>
<evidence type="ECO:0000256" key="1">
    <source>
        <dbReference type="ARBA" id="ARBA00004141"/>
    </source>
</evidence>
<evidence type="ECO:0000313" key="6">
    <source>
        <dbReference type="EMBL" id="AKM53697.1"/>
    </source>
</evidence>
<dbReference type="KEGG" id="seri:SERIO_v1c00950"/>
<dbReference type="EMBL" id="CP011856">
    <property type="protein sequence ID" value="AKM53697.1"/>
    <property type="molecule type" value="Genomic_DNA"/>
</dbReference>
<sequence length="142" mass="15800">MFCFFSVNNVPLSLIVGQAIGYFAALLGIITCLPQLIKTLKTRNTTNISLATYCLFNLANLLWLIFGVLSISCPQLNPTQSEVTKIMWSLTLIVPYFVTFTGISIILGIKIYNIKKHGELLVAAHKKLMVEKINESKEQSCS</sequence>
<organism evidence="6 7">
    <name type="scientific">Spiroplasma eriocheiris</name>
    <dbReference type="NCBI Taxonomy" id="315358"/>
    <lineage>
        <taxon>Bacteria</taxon>
        <taxon>Bacillati</taxon>
        <taxon>Mycoplasmatota</taxon>
        <taxon>Mollicutes</taxon>
        <taxon>Entomoplasmatales</taxon>
        <taxon>Spiroplasmataceae</taxon>
        <taxon>Spiroplasma</taxon>
    </lineage>
</organism>
<comment type="subcellular location">
    <subcellularLocation>
        <location evidence="1">Membrane</location>
        <topology evidence="1">Multi-pass membrane protein</topology>
    </subcellularLocation>
</comment>
<feature type="transmembrane region" description="Helical" evidence="5">
    <location>
        <begin position="86"/>
        <end position="109"/>
    </location>
</feature>
<dbReference type="AlphaFoldDB" id="A0A0H3XLP7"/>
<name>A0A0H3XLP7_9MOLU</name>
<dbReference type="Gene3D" id="1.20.1280.290">
    <property type="match status" value="1"/>
</dbReference>
<reference evidence="7" key="2">
    <citation type="submission" date="2015-06" db="EMBL/GenBank/DDBJ databases">
        <title>Complete genome sequence of Spiroplasma eriocheiris TDA-040725-5 (DSM 21848).</title>
        <authorList>
            <person name="Lo W.-S."/>
            <person name="Kuo C.-H."/>
        </authorList>
    </citation>
    <scope>NUCLEOTIDE SEQUENCE [LARGE SCALE GENOMIC DNA]</scope>
    <source>
        <strain evidence="7">TDA-040725-5</strain>
    </source>
</reference>
<feature type="transmembrane region" description="Helical" evidence="5">
    <location>
        <begin position="48"/>
        <end position="66"/>
    </location>
</feature>
<keyword evidence="3 5" id="KW-1133">Transmembrane helix</keyword>
<dbReference type="InterPro" id="IPR006603">
    <property type="entry name" value="PQ-loop_rpt"/>
</dbReference>
<evidence type="ECO:0008006" key="8">
    <source>
        <dbReference type="Google" id="ProtNLM"/>
    </source>
</evidence>
<dbReference type="Pfam" id="PF04193">
    <property type="entry name" value="PQ-loop"/>
    <property type="match status" value="1"/>
</dbReference>
<dbReference type="Proteomes" id="UP000035661">
    <property type="component" value="Chromosome"/>
</dbReference>
<evidence type="ECO:0000256" key="3">
    <source>
        <dbReference type="ARBA" id="ARBA00022989"/>
    </source>
</evidence>
<feature type="transmembrane region" description="Helical" evidence="5">
    <location>
        <begin position="12"/>
        <end position="36"/>
    </location>
</feature>
<dbReference type="STRING" id="315358.SERIO_v1c00950"/>
<gene>
    <name evidence="6" type="ORF">SERIO_v1c00950</name>
</gene>
<accession>A0A0H3XLP7</accession>
<keyword evidence="2 5" id="KW-0812">Transmembrane</keyword>
<dbReference type="PATRIC" id="fig|743698.3.peg.97"/>
<evidence type="ECO:0000256" key="5">
    <source>
        <dbReference type="SAM" id="Phobius"/>
    </source>
</evidence>
<evidence type="ECO:0000256" key="4">
    <source>
        <dbReference type="ARBA" id="ARBA00023136"/>
    </source>
</evidence>
<protein>
    <recommendedName>
        <fullName evidence="8">MtN3 and saliva related transmembrane protein</fullName>
    </recommendedName>
</protein>
<proteinExistence type="predicted"/>
<keyword evidence="4 5" id="KW-0472">Membrane</keyword>
<evidence type="ECO:0000256" key="2">
    <source>
        <dbReference type="ARBA" id="ARBA00022692"/>
    </source>
</evidence>
<dbReference type="RefSeq" id="WP_053040792.1">
    <property type="nucleotide sequence ID" value="NZ_CP011856.1"/>
</dbReference>
<evidence type="ECO:0000313" key="7">
    <source>
        <dbReference type="Proteomes" id="UP000035661"/>
    </source>
</evidence>
<keyword evidence="7" id="KW-1185">Reference proteome</keyword>
<dbReference type="GO" id="GO:0016020">
    <property type="term" value="C:membrane"/>
    <property type="evidence" value="ECO:0007669"/>
    <property type="project" value="UniProtKB-SubCell"/>
</dbReference>